<sequence>MHRLFDDPEEERAFMETDFGVPPSRLLGPRQLLQEITTRTQAQVPAASATTQSGAASTASHTRKDSGWDDDQLSTALKNSLQDVSGTQGFSVQPPRTHLGFVQTQNGQNLHSRLSTPAGFPSQQSAGGFDSQTGTGTDSEPAPKRMRLNDTPSKPSSTRRSLTKSTAFGGSSTPSLPNRQPHGRSKLSNMTAAPYSDGVYQPPTTGSYGVVFGGPVGGPNQALPSFSGPQLSVPYTGPSIPAFNFLQQAVTAPPPSSTYTGQLLPLTDLSKIVTGGKRDRLIVNVLRQDVQPLLGHTITIVEINTFNPHWNLFDEVAQRSMQNGFKPEHIAIIQLKAGLPPLDEFTKRKVSNKTKKQHSSVGIAHYGAGSDGRWHKERAEAKGPWDDLTADKWGTHQSITFGHVKLSAIYDPITAANWPAGNDRGVTSKCLEWARANRQQFPNLTTRDWDWIVTQLGPRATTPATPQRFSNLDQEAKDRLGF</sequence>
<dbReference type="AlphaFoldDB" id="A0A8H6RV35"/>
<evidence type="ECO:0000313" key="3">
    <source>
        <dbReference type="Proteomes" id="UP000660729"/>
    </source>
</evidence>
<protein>
    <submittedName>
        <fullName evidence="2">Uncharacterized protein</fullName>
    </submittedName>
</protein>
<feature type="compositionally biased region" description="Low complexity" evidence="1">
    <location>
        <begin position="46"/>
        <end position="60"/>
    </location>
</feature>
<organism evidence="2 3">
    <name type="scientific">Pseudocercospora fuligena</name>
    <dbReference type="NCBI Taxonomy" id="685502"/>
    <lineage>
        <taxon>Eukaryota</taxon>
        <taxon>Fungi</taxon>
        <taxon>Dikarya</taxon>
        <taxon>Ascomycota</taxon>
        <taxon>Pezizomycotina</taxon>
        <taxon>Dothideomycetes</taxon>
        <taxon>Dothideomycetidae</taxon>
        <taxon>Mycosphaerellales</taxon>
        <taxon>Mycosphaerellaceae</taxon>
        <taxon>Pseudocercospora</taxon>
    </lineage>
</organism>
<comment type="caution">
    <text evidence="2">The sequence shown here is derived from an EMBL/GenBank/DDBJ whole genome shotgun (WGS) entry which is preliminary data.</text>
</comment>
<evidence type="ECO:0000313" key="2">
    <source>
        <dbReference type="EMBL" id="KAF7197913.1"/>
    </source>
</evidence>
<feature type="compositionally biased region" description="Polar residues" evidence="1">
    <location>
        <begin position="150"/>
        <end position="178"/>
    </location>
</feature>
<name>A0A8H6RV35_9PEZI</name>
<proteinExistence type="predicted"/>
<evidence type="ECO:0000256" key="1">
    <source>
        <dbReference type="SAM" id="MobiDB-lite"/>
    </source>
</evidence>
<feature type="compositionally biased region" description="Polar residues" evidence="1">
    <location>
        <begin position="462"/>
        <end position="473"/>
    </location>
</feature>
<reference evidence="2" key="1">
    <citation type="submission" date="2020-04" db="EMBL/GenBank/DDBJ databases">
        <title>Draft genome resource of the tomato pathogen Pseudocercospora fuligena.</title>
        <authorList>
            <person name="Zaccaron A."/>
        </authorList>
    </citation>
    <scope>NUCLEOTIDE SEQUENCE</scope>
    <source>
        <strain evidence="2">PF001</strain>
    </source>
</reference>
<feature type="region of interest" description="Disordered" evidence="1">
    <location>
        <begin position="40"/>
        <end position="71"/>
    </location>
</feature>
<feature type="region of interest" description="Disordered" evidence="1">
    <location>
        <begin position="459"/>
        <end position="482"/>
    </location>
</feature>
<gene>
    <name evidence="2" type="ORF">HII31_00627</name>
</gene>
<feature type="compositionally biased region" description="Polar residues" evidence="1">
    <location>
        <begin position="110"/>
        <end position="138"/>
    </location>
</feature>
<dbReference type="Proteomes" id="UP000660729">
    <property type="component" value="Unassembled WGS sequence"/>
</dbReference>
<feature type="region of interest" description="Disordered" evidence="1">
    <location>
        <begin position="110"/>
        <end position="198"/>
    </location>
</feature>
<keyword evidence="3" id="KW-1185">Reference proteome</keyword>
<accession>A0A8H6RV35</accession>
<dbReference type="EMBL" id="JABCIY010000004">
    <property type="protein sequence ID" value="KAF7197913.1"/>
    <property type="molecule type" value="Genomic_DNA"/>
</dbReference>
<dbReference type="OrthoDB" id="3647327at2759"/>